<reference evidence="2 3" key="1">
    <citation type="submission" date="2018-01" db="EMBL/GenBank/DDBJ databases">
        <authorList>
            <person name="Clerissi C."/>
        </authorList>
    </citation>
    <scope>NUCLEOTIDE SEQUENCE [LARGE SCALE GENOMIC DNA]</scope>
    <source>
        <strain evidence="2">Cupriavidus taiwanensis SWF 66322</strain>
        <plasmid evidence="3">cbm2636p</plasmid>
    </source>
</reference>
<proteinExistence type="predicted"/>
<accession>A0A9Q7XSS7</accession>
<organism evidence="2 3">
    <name type="scientific">Cupriavidus taiwanensis</name>
    <dbReference type="NCBI Taxonomy" id="164546"/>
    <lineage>
        <taxon>Bacteria</taxon>
        <taxon>Pseudomonadati</taxon>
        <taxon>Pseudomonadota</taxon>
        <taxon>Betaproteobacteria</taxon>
        <taxon>Burkholderiales</taxon>
        <taxon>Burkholderiaceae</taxon>
        <taxon>Cupriavidus</taxon>
    </lineage>
</organism>
<dbReference type="EMBL" id="LT984815">
    <property type="protein sequence ID" value="SPD69420.1"/>
    <property type="molecule type" value="Genomic_DNA"/>
</dbReference>
<sequence length="217" mass="23466">MQAAPAALLCQHAGPPSIRRHRRREVEPAAGHEARQPAAVTPRCVGRRMAGKPVSRRGIGMVRAAQPTIGLHGFSKLSHGPGRRRAIGPTPLFNARFGRTSPQQLDECLPRAATAADPRADRQRIARVDEPEPGHPPRAVGSQMAAHVAGERPTVVVGSDGQYDGFPRSGCQVAVARDRELALAIDWPVSRSACRCLKRRAAVQRSSIWQVTATSRR</sequence>
<evidence type="ECO:0000313" key="2">
    <source>
        <dbReference type="EMBL" id="SPD69420.1"/>
    </source>
</evidence>
<keyword evidence="2" id="KW-0614">Plasmid</keyword>
<gene>
    <name evidence="2" type="ORF">CBM2636_P20107</name>
</gene>
<evidence type="ECO:0000313" key="3">
    <source>
        <dbReference type="Proteomes" id="UP000254259"/>
    </source>
</evidence>
<evidence type="ECO:0000256" key="1">
    <source>
        <dbReference type="SAM" id="MobiDB-lite"/>
    </source>
</evidence>
<protein>
    <submittedName>
        <fullName evidence="2">Uncharacterized protein</fullName>
    </submittedName>
</protein>
<name>A0A9Q7XSS7_9BURK</name>
<geneLocation type="plasmid" evidence="3">
    <name>cbm2636p</name>
</geneLocation>
<feature type="region of interest" description="Disordered" evidence="1">
    <location>
        <begin position="1"/>
        <end position="21"/>
    </location>
</feature>
<dbReference type="Proteomes" id="UP000254259">
    <property type="component" value="Plasmid CBM2636p"/>
</dbReference>
<dbReference type="AlphaFoldDB" id="A0A9Q7XSS7"/>